<proteinExistence type="predicted"/>
<dbReference type="RefSeq" id="WP_169565410.1">
    <property type="nucleotide sequence ID" value="NZ_JAAXYH010000015.1"/>
</dbReference>
<accession>A0A972FWS1</accession>
<keyword evidence="1" id="KW-0812">Transmembrane</keyword>
<dbReference type="EMBL" id="JAAXYH010000015">
    <property type="protein sequence ID" value="NMH66679.1"/>
    <property type="molecule type" value="Genomic_DNA"/>
</dbReference>
<gene>
    <name evidence="2" type="ORF">HC757_16100</name>
</gene>
<keyword evidence="1" id="KW-1133">Transmembrane helix</keyword>
<comment type="caution">
    <text evidence="2">The sequence shown here is derived from an EMBL/GenBank/DDBJ whole genome shotgun (WGS) entry which is preliminary data.</text>
</comment>
<dbReference type="AlphaFoldDB" id="A0A972FWS1"/>
<keyword evidence="1" id="KW-0472">Membrane</keyword>
<organism evidence="2 3">
    <name type="scientific">Shewanella salipaludis</name>
    <dbReference type="NCBI Taxonomy" id="2723052"/>
    <lineage>
        <taxon>Bacteria</taxon>
        <taxon>Pseudomonadati</taxon>
        <taxon>Pseudomonadota</taxon>
        <taxon>Gammaproteobacteria</taxon>
        <taxon>Alteromonadales</taxon>
        <taxon>Shewanellaceae</taxon>
        <taxon>Shewanella</taxon>
    </lineage>
</organism>
<keyword evidence="3" id="KW-1185">Reference proteome</keyword>
<feature type="transmembrane region" description="Helical" evidence="1">
    <location>
        <begin position="26"/>
        <end position="43"/>
    </location>
</feature>
<evidence type="ECO:0000313" key="3">
    <source>
        <dbReference type="Proteomes" id="UP000737113"/>
    </source>
</evidence>
<name>A0A972FWS1_9GAMM</name>
<protein>
    <submittedName>
        <fullName evidence="2">Uncharacterized protein</fullName>
    </submittedName>
</protein>
<evidence type="ECO:0000313" key="2">
    <source>
        <dbReference type="EMBL" id="NMH66679.1"/>
    </source>
</evidence>
<reference evidence="2" key="1">
    <citation type="submission" date="2020-04" db="EMBL/GenBank/DDBJ databases">
        <title>Description of Shewanella salipaludis sp. nov., isolated from a salt marsh.</title>
        <authorList>
            <person name="Park S."/>
            <person name="Yoon J.-H."/>
        </authorList>
    </citation>
    <scope>NUCLEOTIDE SEQUENCE</scope>
    <source>
        <strain evidence="2">SHSM-M6</strain>
    </source>
</reference>
<dbReference type="Proteomes" id="UP000737113">
    <property type="component" value="Unassembled WGS sequence"/>
</dbReference>
<evidence type="ECO:0000256" key="1">
    <source>
        <dbReference type="SAM" id="Phobius"/>
    </source>
</evidence>
<sequence length="52" mass="5602">MKKWLIISSCLGALLASTQTSGLLRSVIELAAFGCLLWLVLGGQRNSSQKTH</sequence>